<proteinExistence type="inferred from homology"/>
<dbReference type="Pfam" id="PF00877">
    <property type="entry name" value="NLPC_P60"/>
    <property type="match status" value="1"/>
</dbReference>
<organism evidence="6">
    <name type="scientific">marine sediment metagenome</name>
    <dbReference type="NCBI Taxonomy" id="412755"/>
    <lineage>
        <taxon>unclassified sequences</taxon>
        <taxon>metagenomes</taxon>
        <taxon>ecological metagenomes</taxon>
    </lineage>
</organism>
<dbReference type="GO" id="GO:0006508">
    <property type="term" value="P:proteolysis"/>
    <property type="evidence" value="ECO:0007669"/>
    <property type="project" value="UniProtKB-KW"/>
</dbReference>
<dbReference type="AlphaFoldDB" id="X1A9H8"/>
<dbReference type="SUPFAM" id="SSF54001">
    <property type="entry name" value="Cysteine proteinases"/>
    <property type="match status" value="1"/>
</dbReference>
<name>X1A9H8_9ZZZZ</name>
<dbReference type="EMBL" id="BART01009635">
    <property type="protein sequence ID" value="GAG79025.1"/>
    <property type="molecule type" value="Genomic_DNA"/>
</dbReference>
<gene>
    <name evidence="6" type="ORF">S01H4_21304</name>
</gene>
<dbReference type="GO" id="GO:0008234">
    <property type="term" value="F:cysteine-type peptidase activity"/>
    <property type="evidence" value="ECO:0007669"/>
    <property type="project" value="UniProtKB-KW"/>
</dbReference>
<sequence length="140" mass="16641">RNSCCFWGGDIEREPLENRFFFYGVWDCFALVRDYFHLKFDINLPNIPREFGFWYKGISVFEKHLNSSDFGVYPVPIDNIKKGDILLYNMHGTKYINHCAICLEDGLVFHHFNNKISKPFPISHYQQFLYPLAYRIGESK</sequence>
<accession>X1A9H8</accession>
<evidence type="ECO:0000259" key="5">
    <source>
        <dbReference type="Pfam" id="PF00877"/>
    </source>
</evidence>
<protein>
    <recommendedName>
        <fullName evidence="5">NlpC/P60 domain-containing protein</fullName>
    </recommendedName>
</protein>
<evidence type="ECO:0000256" key="1">
    <source>
        <dbReference type="ARBA" id="ARBA00007074"/>
    </source>
</evidence>
<comment type="caution">
    <text evidence="6">The sequence shown here is derived from an EMBL/GenBank/DDBJ whole genome shotgun (WGS) entry which is preliminary data.</text>
</comment>
<keyword evidence="3" id="KW-0378">Hydrolase</keyword>
<evidence type="ECO:0000256" key="3">
    <source>
        <dbReference type="ARBA" id="ARBA00022801"/>
    </source>
</evidence>
<keyword evidence="2" id="KW-0645">Protease</keyword>
<evidence type="ECO:0000256" key="4">
    <source>
        <dbReference type="ARBA" id="ARBA00022807"/>
    </source>
</evidence>
<dbReference type="InterPro" id="IPR000064">
    <property type="entry name" value="NLP_P60_dom"/>
</dbReference>
<keyword evidence="4" id="KW-0788">Thiol protease</keyword>
<evidence type="ECO:0000256" key="2">
    <source>
        <dbReference type="ARBA" id="ARBA00022670"/>
    </source>
</evidence>
<reference evidence="6" key="1">
    <citation type="journal article" date="2014" name="Front. Microbiol.">
        <title>High frequency of phylogenetically diverse reductive dehalogenase-homologous genes in deep subseafloor sedimentary metagenomes.</title>
        <authorList>
            <person name="Kawai M."/>
            <person name="Futagami T."/>
            <person name="Toyoda A."/>
            <person name="Takaki Y."/>
            <person name="Nishi S."/>
            <person name="Hori S."/>
            <person name="Arai W."/>
            <person name="Tsubouchi T."/>
            <person name="Morono Y."/>
            <person name="Uchiyama I."/>
            <person name="Ito T."/>
            <person name="Fujiyama A."/>
            <person name="Inagaki F."/>
            <person name="Takami H."/>
        </authorList>
    </citation>
    <scope>NUCLEOTIDE SEQUENCE</scope>
    <source>
        <strain evidence="6">Expedition CK06-06</strain>
    </source>
</reference>
<feature type="domain" description="NlpC/P60" evidence="5">
    <location>
        <begin position="7"/>
        <end position="117"/>
    </location>
</feature>
<dbReference type="InterPro" id="IPR038765">
    <property type="entry name" value="Papain-like_cys_pep_sf"/>
</dbReference>
<feature type="non-terminal residue" evidence="6">
    <location>
        <position position="1"/>
    </location>
</feature>
<evidence type="ECO:0000313" key="6">
    <source>
        <dbReference type="EMBL" id="GAG79025.1"/>
    </source>
</evidence>
<dbReference type="Gene3D" id="3.90.1720.10">
    <property type="entry name" value="endopeptidase domain like (from Nostoc punctiforme)"/>
    <property type="match status" value="1"/>
</dbReference>
<comment type="similarity">
    <text evidence="1">Belongs to the peptidase C40 family.</text>
</comment>